<evidence type="ECO:0000256" key="9">
    <source>
        <dbReference type="ARBA" id="ARBA00023139"/>
    </source>
</evidence>
<evidence type="ECO:0000256" key="4">
    <source>
        <dbReference type="ARBA" id="ARBA00016202"/>
    </source>
</evidence>
<feature type="chain" id="PRO_5046206773" description="Outer-membrane lipoprotein LolB" evidence="13">
    <location>
        <begin position="25"/>
        <end position="202"/>
    </location>
</feature>
<keyword evidence="5" id="KW-0813">Transport</keyword>
<dbReference type="Pfam" id="PF03550">
    <property type="entry name" value="LolB"/>
    <property type="match status" value="1"/>
</dbReference>
<keyword evidence="9" id="KW-0564">Palmitate</keyword>
<organism evidence="14 15">
    <name type="scientific">Massilia rubra</name>
    <dbReference type="NCBI Taxonomy" id="2607910"/>
    <lineage>
        <taxon>Bacteria</taxon>
        <taxon>Pseudomonadati</taxon>
        <taxon>Pseudomonadota</taxon>
        <taxon>Betaproteobacteria</taxon>
        <taxon>Burkholderiales</taxon>
        <taxon>Oxalobacteraceae</taxon>
        <taxon>Telluria group</taxon>
        <taxon>Massilia</taxon>
    </lineage>
</organism>
<evidence type="ECO:0000256" key="3">
    <source>
        <dbReference type="ARBA" id="ARBA00011245"/>
    </source>
</evidence>
<evidence type="ECO:0000256" key="8">
    <source>
        <dbReference type="ARBA" id="ARBA00023136"/>
    </source>
</evidence>
<proteinExistence type="inferred from homology"/>
<dbReference type="SUPFAM" id="SSF89392">
    <property type="entry name" value="Prokaryotic lipoproteins and lipoprotein localization factors"/>
    <property type="match status" value="1"/>
</dbReference>
<evidence type="ECO:0000256" key="2">
    <source>
        <dbReference type="ARBA" id="ARBA00009696"/>
    </source>
</evidence>
<evidence type="ECO:0000256" key="12">
    <source>
        <dbReference type="ARBA" id="ARBA00023288"/>
    </source>
</evidence>
<evidence type="ECO:0000256" key="6">
    <source>
        <dbReference type="ARBA" id="ARBA00022729"/>
    </source>
</evidence>
<comment type="subunit">
    <text evidence="3">Monomer.</text>
</comment>
<name>A0ABX0LG46_9BURK</name>
<keyword evidence="10" id="KW-0143">Chaperone</keyword>
<evidence type="ECO:0000313" key="14">
    <source>
        <dbReference type="EMBL" id="NHZ33674.1"/>
    </source>
</evidence>
<protein>
    <recommendedName>
        <fullName evidence="4">Outer-membrane lipoprotein LolB</fullName>
    </recommendedName>
</protein>
<keyword evidence="6 13" id="KW-0732">Signal</keyword>
<evidence type="ECO:0000313" key="15">
    <source>
        <dbReference type="Proteomes" id="UP000785613"/>
    </source>
</evidence>
<gene>
    <name evidence="14" type="ORF">F0185_08735</name>
</gene>
<accession>A0ABX0LG46</accession>
<evidence type="ECO:0000256" key="10">
    <source>
        <dbReference type="ARBA" id="ARBA00023186"/>
    </source>
</evidence>
<evidence type="ECO:0000256" key="1">
    <source>
        <dbReference type="ARBA" id="ARBA00004459"/>
    </source>
</evidence>
<dbReference type="PROSITE" id="PS51257">
    <property type="entry name" value="PROKAR_LIPOPROTEIN"/>
    <property type="match status" value="1"/>
</dbReference>
<dbReference type="EMBL" id="VUYU01000005">
    <property type="protein sequence ID" value="NHZ33674.1"/>
    <property type="molecule type" value="Genomic_DNA"/>
</dbReference>
<keyword evidence="8" id="KW-0472">Membrane</keyword>
<comment type="caution">
    <text evidence="14">The sequence shown here is derived from an EMBL/GenBank/DDBJ whole genome shotgun (WGS) entry which is preliminary data.</text>
</comment>
<dbReference type="InterPro" id="IPR029046">
    <property type="entry name" value="LolA/LolB/LppX"/>
</dbReference>
<dbReference type="CDD" id="cd16326">
    <property type="entry name" value="LolB"/>
    <property type="match status" value="1"/>
</dbReference>
<keyword evidence="7" id="KW-0653">Protein transport</keyword>
<comment type="subcellular location">
    <subcellularLocation>
        <location evidence="1">Cell outer membrane</location>
        <topology evidence="1">Lipid-anchor</topology>
    </subcellularLocation>
</comment>
<sequence length="202" mass="21438">MMLKNRFLVLAWVFAASALLSACATPDANLSKDSVAAYRDAIELGGRLTVNYQKDGQTETLTGKFNWVQTPSAVNVSLASPLGQTIATITVTPESATLTQGDRAPRVARDIDSLTAQTLGWSLPVSGLRDWLQGYATGADGQRFAASPAANTVTTADGWRLTYVSWQDAGAAKPAPKRIDVARVASATVEAMEIRIVIDPQG</sequence>
<evidence type="ECO:0000256" key="11">
    <source>
        <dbReference type="ARBA" id="ARBA00023237"/>
    </source>
</evidence>
<evidence type="ECO:0000256" key="7">
    <source>
        <dbReference type="ARBA" id="ARBA00022927"/>
    </source>
</evidence>
<evidence type="ECO:0000256" key="5">
    <source>
        <dbReference type="ARBA" id="ARBA00022448"/>
    </source>
</evidence>
<dbReference type="InterPro" id="IPR004565">
    <property type="entry name" value="OM_lipoprot_LolB"/>
</dbReference>
<evidence type="ECO:0000256" key="13">
    <source>
        <dbReference type="SAM" id="SignalP"/>
    </source>
</evidence>
<reference evidence="14 15" key="1">
    <citation type="submission" date="2019-09" db="EMBL/GenBank/DDBJ databases">
        <title>Taxonomy of Antarctic Massilia spp.: description of Massilia rubra sp. nov., Massilia aquatica sp. nov., Massilia mucilaginosa sp. nov., Massilia frigida sp. nov. isolated from streams, lakes and regoliths.</title>
        <authorList>
            <person name="Holochova P."/>
            <person name="Sedlacek I."/>
            <person name="Kralova S."/>
            <person name="Maslanova I."/>
            <person name="Busse H.-J."/>
            <person name="Stankova E."/>
            <person name="Vrbovska V."/>
            <person name="Kovarovic V."/>
            <person name="Bartak M."/>
            <person name="Svec P."/>
            <person name="Pantucek R."/>
        </authorList>
    </citation>
    <scope>NUCLEOTIDE SEQUENCE [LARGE SCALE GENOMIC DNA]</scope>
    <source>
        <strain evidence="14 15">CCM 8692</strain>
    </source>
</reference>
<comment type="similarity">
    <text evidence="2">Belongs to the LolB family.</text>
</comment>
<keyword evidence="15" id="KW-1185">Reference proteome</keyword>
<dbReference type="Gene3D" id="2.50.20.10">
    <property type="entry name" value="Lipoprotein localisation LolA/LolB/LppX"/>
    <property type="match status" value="1"/>
</dbReference>
<keyword evidence="11" id="KW-0998">Cell outer membrane</keyword>
<feature type="signal peptide" evidence="13">
    <location>
        <begin position="1"/>
        <end position="24"/>
    </location>
</feature>
<keyword evidence="12 14" id="KW-0449">Lipoprotein</keyword>
<dbReference type="Proteomes" id="UP000785613">
    <property type="component" value="Unassembled WGS sequence"/>
</dbReference>